<accession>A0A0N0C372</accession>
<dbReference type="Proteomes" id="UP000037688">
    <property type="component" value="Unassembled WGS sequence"/>
</dbReference>
<organism evidence="1 2">
    <name type="scientific">Paenibacillus xylanivorans</name>
    <dbReference type="NCBI Taxonomy" id="1705561"/>
    <lineage>
        <taxon>Bacteria</taxon>
        <taxon>Bacillati</taxon>
        <taxon>Bacillota</taxon>
        <taxon>Bacilli</taxon>
        <taxon>Bacillales</taxon>
        <taxon>Paenibacillaceae</taxon>
        <taxon>Paenibacillus</taxon>
    </lineage>
</organism>
<comment type="caution">
    <text evidence="1">The sequence shown here is derived from an EMBL/GenBank/DDBJ whole genome shotgun (WGS) entry which is preliminary data.</text>
</comment>
<reference evidence="1 2" key="1">
    <citation type="submission" date="2015-08" db="EMBL/GenBank/DDBJ databases">
        <title>Draft genome sequence of cellulolytic and xylanolytic Paenibacillus sp. A59, isolated from a decaying forest soil from Patagonia, Argentina.</title>
        <authorList>
            <person name="Ghio S."/>
            <person name="Caceres A.M."/>
            <person name="Talia P."/>
            <person name="Grasso D."/>
            <person name="Campos E."/>
        </authorList>
    </citation>
    <scope>NUCLEOTIDE SEQUENCE [LARGE SCALE GENOMIC DNA]</scope>
    <source>
        <strain evidence="1 2">A59</strain>
    </source>
</reference>
<protein>
    <submittedName>
        <fullName evidence="1">Uncharacterized protein</fullName>
    </submittedName>
</protein>
<dbReference type="AlphaFoldDB" id="A0A0N0C372"/>
<dbReference type="EMBL" id="LITU01000075">
    <property type="protein sequence ID" value="KOY13931.1"/>
    <property type="molecule type" value="Genomic_DNA"/>
</dbReference>
<evidence type="ECO:0000313" key="2">
    <source>
        <dbReference type="Proteomes" id="UP000037688"/>
    </source>
</evidence>
<proteinExistence type="predicted"/>
<dbReference type="RefSeq" id="WP_053783166.1">
    <property type="nucleotide sequence ID" value="NZ_LITU01000075.1"/>
</dbReference>
<keyword evidence="2" id="KW-1185">Reference proteome</keyword>
<gene>
    <name evidence="1" type="ORF">AMS66_23845</name>
</gene>
<dbReference type="PATRIC" id="fig|1705561.3.peg.5001"/>
<dbReference type="OrthoDB" id="2660806at2"/>
<evidence type="ECO:0000313" key="1">
    <source>
        <dbReference type="EMBL" id="KOY13931.1"/>
    </source>
</evidence>
<name>A0A0N0C372_9BACL</name>
<sequence>MSLLRREQEAKLALIESIAHSQQALARILDSVASVSAHSEVSARSLAENIRLLSRYQEEMSRMVTGIQLAQIQHGEPGTPWLKDSGYAIRMVRNIQEEC</sequence>